<dbReference type="InterPro" id="IPR016024">
    <property type="entry name" value="ARM-type_fold"/>
</dbReference>
<dbReference type="PANTHER" id="PTHR34105">
    <property type="entry name" value="PROLINE-, GLUTAMIC ACID- AND LEUCINE-RICH PROTEIN 1"/>
    <property type="match status" value="1"/>
</dbReference>
<comment type="similarity">
    <text evidence="2">Belongs to the RIX1/PELP1 family.</text>
</comment>
<dbReference type="GO" id="GO:0006364">
    <property type="term" value="P:rRNA processing"/>
    <property type="evidence" value="ECO:0007669"/>
    <property type="project" value="TreeGrafter"/>
</dbReference>
<keyword evidence="3" id="KW-0539">Nucleus</keyword>
<dbReference type="InterPro" id="IPR012583">
    <property type="entry name" value="RIX1_N"/>
</dbReference>
<gene>
    <name evidence="6" type="ORF">SPRG_02794</name>
</gene>
<protein>
    <recommendedName>
        <fullName evidence="5">Pre-rRNA-processing protein RIX1 N-terminal domain-containing protein</fullName>
    </recommendedName>
</protein>
<evidence type="ECO:0000256" key="2">
    <source>
        <dbReference type="ARBA" id="ARBA00010511"/>
    </source>
</evidence>
<evidence type="ECO:0000256" key="3">
    <source>
        <dbReference type="ARBA" id="ARBA00023242"/>
    </source>
</evidence>
<dbReference type="VEuPathDB" id="FungiDB:SPRG_02794"/>
<dbReference type="SUPFAM" id="SSF48371">
    <property type="entry name" value="ARM repeat"/>
    <property type="match status" value="1"/>
</dbReference>
<dbReference type="OMA" id="IALAHCM"/>
<feature type="domain" description="Pre-rRNA-processing protein RIX1 N-terminal" evidence="5">
    <location>
        <begin position="53"/>
        <end position="215"/>
    </location>
</feature>
<evidence type="ECO:0000313" key="7">
    <source>
        <dbReference type="Proteomes" id="UP000030745"/>
    </source>
</evidence>
<dbReference type="RefSeq" id="XP_012196771.1">
    <property type="nucleotide sequence ID" value="XM_012341381.1"/>
</dbReference>
<feature type="compositionally biased region" description="Acidic residues" evidence="4">
    <location>
        <begin position="662"/>
        <end position="673"/>
    </location>
</feature>
<evidence type="ECO:0000259" key="5">
    <source>
        <dbReference type="Pfam" id="PF08167"/>
    </source>
</evidence>
<comment type="subcellular location">
    <subcellularLocation>
        <location evidence="1">Nucleus</location>
    </subcellularLocation>
</comment>
<feature type="region of interest" description="Disordered" evidence="4">
    <location>
        <begin position="611"/>
        <end position="711"/>
    </location>
</feature>
<dbReference type="Pfam" id="PF08167">
    <property type="entry name" value="RIX1"/>
    <property type="match status" value="1"/>
</dbReference>
<dbReference type="OrthoDB" id="73962at2759"/>
<proteinExistence type="inferred from homology"/>
<organism evidence="6 7">
    <name type="scientific">Saprolegnia parasitica (strain CBS 223.65)</name>
    <dbReference type="NCBI Taxonomy" id="695850"/>
    <lineage>
        <taxon>Eukaryota</taxon>
        <taxon>Sar</taxon>
        <taxon>Stramenopiles</taxon>
        <taxon>Oomycota</taxon>
        <taxon>Saprolegniomycetes</taxon>
        <taxon>Saprolegniales</taxon>
        <taxon>Saprolegniaceae</taxon>
        <taxon>Saprolegnia</taxon>
    </lineage>
</organism>
<name>A0A067CSU5_SAPPC</name>
<keyword evidence="7" id="KW-1185">Reference proteome</keyword>
<dbReference type="KEGG" id="spar:SPRG_02794"/>
<feature type="compositionally biased region" description="Acidic residues" evidence="4">
    <location>
        <begin position="635"/>
        <end position="655"/>
    </location>
</feature>
<dbReference type="AlphaFoldDB" id="A0A067CSU5"/>
<dbReference type="GeneID" id="24125333"/>
<sequence length="735" mass="79120">MDSESLQQRETKAKNLLSSIVALAFADVDGADTDASIFSAEAHQIQAMLTDQHVFRFVYSGNAYTKFFNHMITMSKNSAVYKQVAALEYLAVIVDGSAVEHLEARVPKILDVVFHALKHQHSSVCEPALRIFGALLTNADEASTDGRRAIVEYVARIVPVVLQHLHDVPLTAETTTYFAASYDALLAGLTYHSTTFRSFSTKVEQACLLVLNPPTDLALARLVLPSAARCLGAVANATAVDATSAAWTQLVERSLLSLHYQLDLASGKDNSSESRSRPASLKNWVKDTTYPSLPLYLQAQRVAFKFEALGAFLEALLGNGSVAEKDVSAIAPEILALLRRAFTVRADAVGKQSAVSEDGRMLPSSVLYGILASLQCPLYRVLSALLRRGHLTLYRYASLLTKVVTLACHGAMPAAHDALHATLQVVATSLGAGGYASTTTFVLQWVLASTEALLAQANAKSGLQVQSSKALNAKKRRRDQLPLVTESTATSLPLNDKRRLSTQVNAALQTLAAILYAAGSWVAADDRLRIANLVASCLSESVLSLSAEAVTLLGLANAVVVDGHGQRGIALAHCMQAWSSRRAGDVRHLALSVGESILHPRAPPMAIDLTPTTTNAHRHAHLSTKRLSEKLSNDMDWDDESAKDEDENEDDDDAEAEVKDDAVEEDDDVDDEKDPAMKRHKVDDTVADASTEEALEDAPEDATPEVASVPVAAPVAAPVADDDEEFDFPDIVDED</sequence>
<dbReference type="PANTHER" id="PTHR34105:SF1">
    <property type="entry name" value="PROLINE-, GLUTAMIC ACID- AND LEUCINE-RICH PROTEIN 1"/>
    <property type="match status" value="1"/>
</dbReference>
<evidence type="ECO:0000256" key="1">
    <source>
        <dbReference type="ARBA" id="ARBA00004123"/>
    </source>
</evidence>
<evidence type="ECO:0000256" key="4">
    <source>
        <dbReference type="SAM" id="MobiDB-lite"/>
    </source>
</evidence>
<dbReference type="Gene3D" id="1.25.10.10">
    <property type="entry name" value="Leucine-rich Repeat Variant"/>
    <property type="match status" value="1"/>
</dbReference>
<dbReference type="GO" id="GO:0005634">
    <property type="term" value="C:nucleus"/>
    <property type="evidence" value="ECO:0007669"/>
    <property type="project" value="UniProtKB-SubCell"/>
</dbReference>
<accession>A0A067CSU5</accession>
<dbReference type="EMBL" id="KK583195">
    <property type="protein sequence ID" value="KDO32315.1"/>
    <property type="molecule type" value="Genomic_DNA"/>
</dbReference>
<reference evidence="6 7" key="1">
    <citation type="journal article" date="2013" name="PLoS Genet.">
        <title>Distinctive expansion of potential virulence genes in the genome of the oomycete fish pathogen Saprolegnia parasitica.</title>
        <authorList>
            <person name="Jiang R.H."/>
            <person name="de Bruijn I."/>
            <person name="Haas B.J."/>
            <person name="Belmonte R."/>
            <person name="Lobach L."/>
            <person name="Christie J."/>
            <person name="van den Ackerveken G."/>
            <person name="Bottin A."/>
            <person name="Bulone V."/>
            <person name="Diaz-Moreno S.M."/>
            <person name="Dumas B."/>
            <person name="Fan L."/>
            <person name="Gaulin E."/>
            <person name="Govers F."/>
            <person name="Grenville-Briggs L.J."/>
            <person name="Horner N.R."/>
            <person name="Levin J.Z."/>
            <person name="Mammella M."/>
            <person name="Meijer H.J."/>
            <person name="Morris P."/>
            <person name="Nusbaum C."/>
            <person name="Oome S."/>
            <person name="Phillips A.J."/>
            <person name="van Rooyen D."/>
            <person name="Rzeszutek E."/>
            <person name="Saraiva M."/>
            <person name="Secombes C.J."/>
            <person name="Seidl M.F."/>
            <person name="Snel B."/>
            <person name="Stassen J.H."/>
            <person name="Sykes S."/>
            <person name="Tripathy S."/>
            <person name="van den Berg H."/>
            <person name="Vega-Arreguin J.C."/>
            <person name="Wawra S."/>
            <person name="Young S.K."/>
            <person name="Zeng Q."/>
            <person name="Dieguez-Uribeondo J."/>
            <person name="Russ C."/>
            <person name="Tyler B.M."/>
            <person name="van West P."/>
        </authorList>
    </citation>
    <scope>NUCLEOTIDE SEQUENCE [LARGE SCALE GENOMIC DNA]</scope>
    <source>
        <strain evidence="6 7">CBS 223.65</strain>
    </source>
</reference>
<feature type="compositionally biased region" description="Basic and acidic residues" evidence="4">
    <location>
        <begin position="674"/>
        <end position="684"/>
    </location>
</feature>
<dbReference type="InterPro" id="IPR011989">
    <property type="entry name" value="ARM-like"/>
</dbReference>
<dbReference type="Proteomes" id="UP000030745">
    <property type="component" value="Unassembled WGS sequence"/>
</dbReference>
<feature type="compositionally biased region" description="Acidic residues" evidence="4">
    <location>
        <begin position="690"/>
        <end position="703"/>
    </location>
</feature>
<evidence type="ECO:0000313" key="6">
    <source>
        <dbReference type="EMBL" id="KDO32315.1"/>
    </source>
</evidence>